<comment type="caution">
    <text evidence="1">The sequence shown here is derived from an EMBL/GenBank/DDBJ whole genome shotgun (WGS) entry which is preliminary data.</text>
</comment>
<proteinExistence type="predicted"/>
<gene>
    <name evidence="1" type="ORF">GTQ45_11560</name>
</gene>
<evidence type="ECO:0000313" key="1">
    <source>
        <dbReference type="EMBL" id="NBG96371.1"/>
    </source>
</evidence>
<name>A0A845QEC1_9HYPH</name>
<accession>A0A845QEC1</accession>
<evidence type="ECO:0000313" key="2">
    <source>
        <dbReference type="Proteomes" id="UP000470384"/>
    </source>
</evidence>
<keyword evidence="2" id="KW-1185">Reference proteome</keyword>
<dbReference type="EMBL" id="WXYQ01000007">
    <property type="protein sequence ID" value="NBG96371.1"/>
    <property type="molecule type" value="Genomic_DNA"/>
</dbReference>
<dbReference type="GeneID" id="300655521"/>
<dbReference type="OrthoDB" id="9866139at2"/>
<sequence length="78" mass="8874">MPSPDLPQSFDFDEDPDNVWPKSATEAAEQMRDVLALFIRISEEFDMATTAEMLRHTIDTARQDAEAKNGTPLPRWHA</sequence>
<dbReference type="Proteomes" id="UP000470384">
    <property type="component" value="Unassembled WGS sequence"/>
</dbReference>
<protein>
    <submittedName>
        <fullName evidence="1">Uncharacterized protein</fullName>
    </submittedName>
</protein>
<dbReference type="RefSeq" id="WP_027839257.1">
    <property type="nucleotide sequence ID" value="NZ_BMHN01000001.1"/>
</dbReference>
<reference evidence="1 2" key="1">
    <citation type="journal article" date="2016" name="Int. J. Syst. Evol. Microbiol.">
        <title>Pyruvatibacter mobilis gen. nov., sp. nov., a marine bacterium from the culture broth of Picochlorum sp. 122.</title>
        <authorList>
            <person name="Wang G."/>
            <person name="Tang M."/>
            <person name="Wu H."/>
            <person name="Dai S."/>
            <person name="Li T."/>
            <person name="Chen C."/>
            <person name="He H."/>
            <person name="Fan J."/>
            <person name="Xiang W."/>
            <person name="Li X."/>
        </authorList>
    </citation>
    <scope>NUCLEOTIDE SEQUENCE [LARGE SCALE GENOMIC DNA]</scope>
    <source>
        <strain evidence="1 2">GYP-11</strain>
    </source>
</reference>
<organism evidence="1 2">
    <name type="scientific">Pyruvatibacter mobilis</name>
    <dbReference type="NCBI Taxonomy" id="1712261"/>
    <lineage>
        <taxon>Bacteria</taxon>
        <taxon>Pseudomonadati</taxon>
        <taxon>Pseudomonadota</taxon>
        <taxon>Alphaproteobacteria</taxon>
        <taxon>Hyphomicrobiales</taxon>
        <taxon>Parvibaculaceae</taxon>
        <taxon>Pyruvatibacter</taxon>
    </lineage>
</organism>
<dbReference type="AlphaFoldDB" id="A0A845QEC1"/>